<sequence>MNIPSILMNSPREPKVEVATDDDDMPPPLRETSIPPRPASGPWFTLDDVPPRKWRSKILKFNVWLDLQMVDPRLNLKVLTEFTSKFTGSIREWFFSLSEYSQKTIPRSR</sequence>
<organism evidence="2 3">
    <name type="scientific">Jatropha curcas</name>
    <name type="common">Barbados nut</name>
    <dbReference type="NCBI Taxonomy" id="180498"/>
    <lineage>
        <taxon>Eukaryota</taxon>
        <taxon>Viridiplantae</taxon>
        <taxon>Streptophyta</taxon>
        <taxon>Embryophyta</taxon>
        <taxon>Tracheophyta</taxon>
        <taxon>Spermatophyta</taxon>
        <taxon>Magnoliopsida</taxon>
        <taxon>eudicotyledons</taxon>
        <taxon>Gunneridae</taxon>
        <taxon>Pentapetalae</taxon>
        <taxon>rosids</taxon>
        <taxon>fabids</taxon>
        <taxon>Malpighiales</taxon>
        <taxon>Euphorbiaceae</taxon>
        <taxon>Crotonoideae</taxon>
        <taxon>Jatropheae</taxon>
        <taxon>Jatropha</taxon>
    </lineage>
</organism>
<protein>
    <submittedName>
        <fullName evidence="2">Uncharacterized protein</fullName>
    </submittedName>
</protein>
<accession>A0A067KBX5</accession>
<proteinExistence type="predicted"/>
<dbReference type="Proteomes" id="UP000027138">
    <property type="component" value="Unassembled WGS sequence"/>
</dbReference>
<keyword evidence="3" id="KW-1185">Reference proteome</keyword>
<feature type="region of interest" description="Disordered" evidence="1">
    <location>
        <begin position="1"/>
        <end position="42"/>
    </location>
</feature>
<dbReference type="AlphaFoldDB" id="A0A067KBX5"/>
<name>A0A067KBX5_JATCU</name>
<evidence type="ECO:0000313" key="3">
    <source>
        <dbReference type="Proteomes" id="UP000027138"/>
    </source>
</evidence>
<evidence type="ECO:0000313" key="2">
    <source>
        <dbReference type="EMBL" id="KDP29319.1"/>
    </source>
</evidence>
<gene>
    <name evidence="2" type="ORF">JCGZ_19414</name>
</gene>
<dbReference type="EMBL" id="KK914754">
    <property type="protein sequence ID" value="KDP29319.1"/>
    <property type="molecule type" value="Genomic_DNA"/>
</dbReference>
<dbReference type="OrthoDB" id="1429146at2759"/>
<reference evidence="2 3" key="1">
    <citation type="journal article" date="2014" name="PLoS ONE">
        <title>Global Analysis of Gene Expression Profiles in Physic Nut (Jatropha curcas L.) Seedlings Exposed to Salt Stress.</title>
        <authorList>
            <person name="Zhang L."/>
            <person name="Zhang C."/>
            <person name="Wu P."/>
            <person name="Chen Y."/>
            <person name="Li M."/>
            <person name="Jiang H."/>
            <person name="Wu G."/>
        </authorList>
    </citation>
    <scope>NUCLEOTIDE SEQUENCE [LARGE SCALE GENOMIC DNA]</scope>
    <source>
        <strain evidence="3">cv. GZQX0401</strain>
        <tissue evidence="2">Young leaves</tissue>
    </source>
</reference>
<evidence type="ECO:0000256" key="1">
    <source>
        <dbReference type="SAM" id="MobiDB-lite"/>
    </source>
</evidence>